<organism evidence="9 10">
    <name type="scientific">Sphaerisporangium melleum</name>
    <dbReference type="NCBI Taxonomy" id="321316"/>
    <lineage>
        <taxon>Bacteria</taxon>
        <taxon>Bacillati</taxon>
        <taxon>Actinomycetota</taxon>
        <taxon>Actinomycetes</taxon>
        <taxon>Streptosporangiales</taxon>
        <taxon>Streptosporangiaceae</taxon>
        <taxon>Sphaerisporangium</taxon>
    </lineage>
</organism>
<dbReference type="Proteomes" id="UP000645217">
    <property type="component" value="Unassembled WGS sequence"/>
</dbReference>
<dbReference type="GO" id="GO:0071555">
    <property type="term" value="P:cell wall organization"/>
    <property type="evidence" value="ECO:0007669"/>
    <property type="project" value="TreeGrafter"/>
</dbReference>
<accession>A0A917QT99</accession>
<evidence type="ECO:0000313" key="10">
    <source>
        <dbReference type="Proteomes" id="UP000645217"/>
    </source>
</evidence>
<keyword evidence="5 8" id="KW-1133">Transmembrane helix</keyword>
<evidence type="ECO:0000256" key="1">
    <source>
        <dbReference type="ARBA" id="ARBA00004651"/>
    </source>
</evidence>
<dbReference type="CDD" id="cd06853">
    <property type="entry name" value="GT_WecA_like"/>
    <property type="match status" value="1"/>
</dbReference>
<reference evidence="9" key="1">
    <citation type="journal article" date="2014" name="Int. J. Syst. Evol. Microbiol.">
        <title>Complete genome sequence of Corynebacterium casei LMG S-19264T (=DSM 44701T), isolated from a smear-ripened cheese.</title>
        <authorList>
            <consortium name="US DOE Joint Genome Institute (JGI-PGF)"/>
            <person name="Walter F."/>
            <person name="Albersmeier A."/>
            <person name="Kalinowski J."/>
            <person name="Ruckert C."/>
        </authorList>
    </citation>
    <scope>NUCLEOTIDE SEQUENCE</scope>
    <source>
        <strain evidence="9">JCM 13064</strain>
    </source>
</reference>
<dbReference type="InterPro" id="IPR000715">
    <property type="entry name" value="Glycosyl_transferase_4"/>
</dbReference>
<feature type="transmembrane region" description="Helical" evidence="8">
    <location>
        <begin position="306"/>
        <end position="324"/>
    </location>
</feature>
<evidence type="ECO:0000256" key="3">
    <source>
        <dbReference type="ARBA" id="ARBA00022679"/>
    </source>
</evidence>
<dbReference type="EMBL" id="BMNT01000003">
    <property type="protein sequence ID" value="GGK67518.1"/>
    <property type="molecule type" value="Genomic_DNA"/>
</dbReference>
<comment type="subcellular location">
    <subcellularLocation>
        <location evidence="1">Cell membrane</location>
        <topology evidence="1">Multi-pass membrane protein</topology>
    </subcellularLocation>
</comment>
<feature type="transmembrane region" description="Helical" evidence="8">
    <location>
        <begin position="125"/>
        <end position="145"/>
    </location>
</feature>
<dbReference type="Pfam" id="PF00953">
    <property type="entry name" value="Glycos_transf_4"/>
    <property type="match status" value="1"/>
</dbReference>
<evidence type="ECO:0000256" key="4">
    <source>
        <dbReference type="ARBA" id="ARBA00022692"/>
    </source>
</evidence>
<feature type="binding site" evidence="7">
    <location>
        <position position="203"/>
    </location>
    <ligand>
        <name>Mg(2+)</name>
        <dbReference type="ChEBI" id="CHEBI:18420"/>
    </ligand>
</feature>
<feature type="transmembrane region" description="Helical" evidence="8">
    <location>
        <begin position="102"/>
        <end position="119"/>
    </location>
</feature>
<comment type="cofactor">
    <cofactor evidence="7">
        <name>Mg(2+)</name>
        <dbReference type="ChEBI" id="CHEBI:18420"/>
    </cofactor>
</comment>
<dbReference type="PANTHER" id="PTHR22926">
    <property type="entry name" value="PHOSPHO-N-ACETYLMURAMOYL-PENTAPEPTIDE-TRANSFERASE"/>
    <property type="match status" value="1"/>
</dbReference>
<feature type="binding site" evidence="7">
    <location>
        <position position="143"/>
    </location>
    <ligand>
        <name>Mg(2+)</name>
        <dbReference type="ChEBI" id="CHEBI:18420"/>
    </ligand>
</feature>
<dbReference type="GO" id="GO:0016780">
    <property type="term" value="F:phosphotransferase activity, for other substituted phosphate groups"/>
    <property type="evidence" value="ECO:0007669"/>
    <property type="project" value="InterPro"/>
</dbReference>
<reference evidence="9" key="2">
    <citation type="submission" date="2020-09" db="EMBL/GenBank/DDBJ databases">
        <authorList>
            <person name="Sun Q."/>
            <person name="Ohkuma M."/>
        </authorList>
    </citation>
    <scope>NUCLEOTIDE SEQUENCE</scope>
    <source>
        <strain evidence="9">JCM 13064</strain>
    </source>
</reference>
<gene>
    <name evidence="9" type="ORF">GCM10007964_08180</name>
</gene>
<proteinExistence type="predicted"/>
<evidence type="ECO:0000313" key="9">
    <source>
        <dbReference type="EMBL" id="GGK67518.1"/>
    </source>
</evidence>
<keyword evidence="6 8" id="KW-0472">Membrane</keyword>
<evidence type="ECO:0000256" key="7">
    <source>
        <dbReference type="PIRSR" id="PIRSR600715-1"/>
    </source>
</evidence>
<feature type="transmembrane region" description="Helical" evidence="8">
    <location>
        <begin position="152"/>
        <end position="169"/>
    </location>
</feature>
<evidence type="ECO:0000256" key="5">
    <source>
        <dbReference type="ARBA" id="ARBA00022989"/>
    </source>
</evidence>
<dbReference type="GO" id="GO:0044038">
    <property type="term" value="P:cell wall macromolecule biosynthetic process"/>
    <property type="evidence" value="ECO:0007669"/>
    <property type="project" value="TreeGrafter"/>
</dbReference>
<keyword evidence="10" id="KW-1185">Reference proteome</keyword>
<dbReference type="GO" id="GO:0009103">
    <property type="term" value="P:lipopolysaccharide biosynthetic process"/>
    <property type="evidence" value="ECO:0007669"/>
    <property type="project" value="TreeGrafter"/>
</dbReference>
<feature type="transmembrane region" description="Helical" evidence="8">
    <location>
        <begin position="72"/>
        <end position="90"/>
    </location>
</feature>
<feature type="transmembrane region" description="Helical" evidence="8">
    <location>
        <begin position="199"/>
        <end position="220"/>
    </location>
</feature>
<keyword evidence="2" id="KW-1003">Cell membrane</keyword>
<evidence type="ECO:0000256" key="8">
    <source>
        <dbReference type="SAM" id="Phobius"/>
    </source>
</evidence>
<dbReference type="RefSeq" id="WP_189161554.1">
    <property type="nucleotide sequence ID" value="NZ_BMNT01000003.1"/>
</dbReference>
<protein>
    <recommendedName>
        <fullName evidence="11">Glycosyl transferase</fullName>
    </recommendedName>
</protein>
<keyword evidence="4 8" id="KW-0812">Transmembrane</keyword>
<evidence type="ECO:0000256" key="2">
    <source>
        <dbReference type="ARBA" id="ARBA00022475"/>
    </source>
</evidence>
<keyword evidence="7" id="KW-0479">Metal-binding</keyword>
<dbReference type="AlphaFoldDB" id="A0A917QT99"/>
<comment type="caution">
    <text evidence="9">The sequence shown here is derived from an EMBL/GenBank/DDBJ whole genome shotgun (WGS) entry which is preliminary data.</text>
</comment>
<keyword evidence="7" id="KW-0460">Magnesium</keyword>
<sequence length="344" mass="35091">MNHWTILSAVVAGLLLAAATTRPLGRLATRWDLIDHPTPRKAHSRPVPYLGGIAIMLGTVVPTLIWAGLWDYTTAVVLCAAIAVGLLGLIDDVVPLSPLTRLGVESVAATGVVLAGVRAPLTDGWLDAPFTVLWIVVITNSFNLLDNADGSLGAITLAGAGLLSITAIVSGELAVALLLASLCGAGLGFLPHNWAPARIFMGDSGSLFIGFVLASSAVVLTAEGDAAGVVAGLLLPTFVATVDTCVVMLSRARAGRPLLQGGTDHLSHRLNSLGLGKRLSALTLAATACAAGALQLAMALHLVTPAVTTAAAVVAAIVLVGLSHRARTTAVPSKQPPIGITERR</sequence>
<dbReference type="GO" id="GO:0046872">
    <property type="term" value="F:metal ion binding"/>
    <property type="evidence" value="ECO:0007669"/>
    <property type="project" value="UniProtKB-KW"/>
</dbReference>
<keyword evidence="3" id="KW-0808">Transferase</keyword>
<evidence type="ECO:0000256" key="6">
    <source>
        <dbReference type="ARBA" id="ARBA00023136"/>
    </source>
</evidence>
<dbReference type="GO" id="GO:0005886">
    <property type="term" value="C:plasma membrane"/>
    <property type="evidence" value="ECO:0007669"/>
    <property type="project" value="UniProtKB-SubCell"/>
</dbReference>
<name>A0A917QT99_9ACTN</name>
<dbReference type="PANTHER" id="PTHR22926:SF3">
    <property type="entry name" value="UNDECAPRENYL-PHOSPHATE ALPHA-N-ACETYLGLUCOSAMINYL 1-PHOSPHATE TRANSFERASE"/>
    <property type="match status" value="1"/>
</dbReference>
<feature type="transmembrane region" description="Helical" evidence="8">
    <location>
        <begin position="226"/>
        <end position="249"/>
    </location>
</feature>
<evidence type="ECO:0008006" key="11">
    <source>
        <dbReference type="Google" id="ProtNLM"/>
    </source>
</evidence>
<feature type="transmembrane region" description="Helical" evidence="8">
    <location>
        <begin position="46"/>
        <end position="66"/>
    </location>
</feature>
<feature type="transmembrane region" description="Helical" evidence="8">
    <location>
        <begin position="6"/>
        <end position="25"/>
    </location>
</feature>